<evidence type="ECO:0000256" key="2">
    <source>
        <dbReference type="SAM" id="SignalP"/>
    </source>
</evidence>
<evidence type="ECO:0000256" key="1">
    <source>
        <dbReference type="SAM" id="MobiDB-lite"/>
    </source>
</evidence>
<feature type="region of interest" description="Disordered" evidence="1">
    <location>
        <begin position="326"/>
        <end position="457"/>
    </location>
</feature>
<evidence type="ECO:0000313" key="4">
    <source>
        <dbReference type="Proteomes" id="UP000691718"/>
    </source>
</evidence>
<evidence type="ECO:0000313" key="3">
    <source>
        <dbReference type="EMBL" id="CAG4981005.1"/>
    </source>
</evidence>
<dbReference type="EMBL" id="CAJQZP010000723">
    <property type="protein sequence ID" value="CAG4981005.1"/>
    <property type="molecule type" value="Genomic_DNA"/>
</dbReference>
<accession>A0A8S3WV75</accession>
<keyword evidence="4" id="KW-1185">Reference proteome</keyword>
<feature type="chain" id="PRO_5035948352" evidence="2">
    <location>
        <begin position="25"/>
        <end position="803"/>
    </location>
</feature>
<proteinExistence type="predicted"/>
<dbReference type="AlphaFoldDB" id="A0A8S3WV75"/>
<feature type="region of interest" description="Disordered" evidence="1">
    <location>
        <begin position="738"/>
        <end position="758"/>
    </location>
</feature>
<feature type="compositionally biased region" description="Basic and acidic residues" evidence="1">
    <location>
        <begin position="370"/>
        <end position="384"/>
    </location>
</feature>
<keyword evidence="2" id="KW-0732">Signal</keyword>
<organism evidence="3 4">
    <name type="scientific">Parnassius apollo</name>
    <name type="common">Apollo butterfly</name>
    <name type="synonym">Papilio apollo</name>
    <dbReference type="NCBI Taxonomy" id="110799"/>
    <lineage>
        <taxon>Eukaryota</taxon>
        <taxon>Metazoa</taxon>
        <taxon>Ecdysozoa</taxon>
        <taxon>Arthropoda</taxon>
        <taxon>Hexapoda</taxon>
        <taxon>Insecta</taxon>
        <taxon>Pterygota</taxon>
        <taxon>Neoptera</taxon>
        <taxon>Endopterygota</taxon>
        <taxon>Lepidoptera</taxon>
        <taxon>Glossata</taxon>
        <taxon>Ditrysia</taxon>
        <taxon>Papilionoidea</taxon>
        <taxon>Papilionidae</taxon>
        <taxon>Parnassiinae</taxon>
        <taxon>Parnassini</taxon>
        <taxon>Parnassius</taxon>
        <taxon>Parnassius</taxon>
    </lineage>
</organism>
<feature type="compositionally biased region" description="Basic and acidic residues" evidence="1">
    <location>
        <begin position="230"/>
        <end position="239"/>
    </location>
</feature>
<comment type="caution">
    <text evidence="3">The sequence shown here is derived from an EMBL/GenBank/DDBJ whole genome shotgun (WGS) entry which is preliminary data.</text>
</comment>
<feature type="region of interest" description="Disordered" evidence="1">
    <location>
        <begin position="693"/>
        <end position="726"/>
    </location>
</feature>
<feature type="region of interest" description="Disordered" evidence="1">
    <location>
        <begin position="228"/>
        <end position="247"/>
    </location>
</feature>
<feature type="signal peptide" evidence="2">
    <location>
        <begin position="1"/>
        <end position="24"/>
    </location>
</feature>
<feature type="compositionally biased region" description="Polar residues" evidence="1">
    <location>
        <begin position="743"/>
        <end position="756"/>
    </location>
</feature>
<dbReference type="Proteomes" id="UP000691718">
    <property type="component" value="Unassembled WGS sequence"/>
</dbReference>
<name>A0A8S3WV75_PARAO</name>
<reference evidence="3" key="1">
    <citation type="submission" date="2021-04" db="EMBL/GenBank/DDBJ databases">
        <authorList>
            <person name="Tunstrom K."/>
        </authorList>
    </citation>
    <scope>NUCLEOTIDE SEQUENCE</scope>
</reference>
<dbReference type="OrthoDB" id="1734063at2759"/>
<gene>
    <name evidence="3" type="ORF">PAPOLLO_LOCUS10148</name>
</gene>
<protein>
    <submittedName>
        <fullName evidence="3">(apollo) hypothetical protein</fullName>
    </submittedName>
</protein>
<sequence>MFKKNMTKFFGLLILWVVCDVVYTNEEKNKNEFVRSLDFGFSFDTEDSGVASLASRPVASAILKADKNQYPQLFDSVVSSSIDSIQSRLAPKENIFSATNFGFNPIASQGFYPSTQSSKLTLQPQHSHTYLAPRGEQLSPLRYDIRTVHDAYYKVYKPEEKEEGENILAALRKDPTVAAYFQPAVTSVQVAHPIDYRKEELNEKLDTDQNYKTNSYITDPTRIRRYAGGKKKENVRRSSEEEDDDPYYYKADYSSRPKAFDESPYSSAYKEEKNSKKDYEYPYSYDSGYDHKEYDRIKDLSEKQAAEIKQNPGNCEEVKRDGMTCMSCKDPKTGGNYESCSYVAEPKNNKYAYSKERKFDSNDEPDEPENEQKPEKSEKSQKYLEEEEDLSSKKQYNNKKKPYRNYKSEDTDEDNDDKYKAYYIHTSAPKPSEALRATDDEEDSGENNDSLTKPYNYKKALPGFYTNNEPKKDVEHVLAEFKKKDRSACKKVQKNGMTCFQCIDKNGLKHEECMYVSESAPKQSHLAYQEVKEFASKPETLIGNETAESQIVTTSAPAHKSAAYVVANSGYGKKLKHKKAHQGTLAATSTNPVAAALPDVISSVQKPLRSHKVKRNEGSQAEMNAEIVDETNIAPPEEFASTNSKGAFWTETMPRYSASLGVTLPEFMLSRSEHEVLFDEAVAGATFDSLPNMSMLNEQSSDDEETVDVRSLPLKPPQPLQPPEKAVRRAWHPVMWDEKKDNAPNNTEVEQEQLQSHEYPHTQRIRNLRRLIAEGKVKPESETLIFFLCNKFAVSDDRRRKFE</sequence>